<comment type="caution">
    <text evidence="1">The sequence shown here is derived from an EMBL/GenBank/DDBJ whole genome shotgun (WGS) entry which is preliminary data.</text>
</comment>
<dbReference type="EMBL" id="MCRM02000004">
    <property type="protein sequence ID" value="PNV76061.1"/>
    <property type="molecule type" value="Genomic_DNA"/>
</dbReference>
<organism evidence="1 2">
    <name type="scientific">Leptospira inadai serovar Lyme</name>
    <dbReference type="NCBI Taxonomy" id="293084"/>
    <lineage>
        <taxon>Bacteria</taxon>
        <taxon>Pseudomonadati</taxon>
        <taxon>Spirochaetota</taxon>
        <taxon>Spirochaetia</taxon>
        <taxon>Leptospirales</taxon>
        <taxon>Leptospiraceae</taxon>
        <taxon>Leptospira</taxon>
    </lineage>
</organism>
<proteinExistence type="predicted"/>
<sequence>MDASIFRAKNSYLLVSVFSSSKYASRLFQKAQIGQKLKKTKFRKMEEMIANSHLKIPLSYSI</sequence>
<name>A0ABX4YLB3_9LEPT</name>
<evidence type="ECO:0000313" key="2">
    <source>
        <dbReference type="Proteomes" id="UP000094669"/>
    </source>
</evidence>
<dbReference type="Proteomes" id="UP000094669">
    <property type="component" value="Unassembled WGS sequence"/>
</dbReference>
<evidence type="ECO:0000313" key="1">
    <source>
        <dbReference type="EMBL" id="PNV76061.1"/>
    </source>
</evidence>
<accession>A0ABX4YLB3</accession>
<protein>
    <submittedName>
        <fullName evidence="1">Uncharacterized protein</fullName>
    </submittedName>
</protein>
<gene>
    <name evidence="1" type="ORF">BES34_006060</name>
</gene>
<reference evidence="1" key="1">
    <citation type="submission" date="2018-01" db="EMBL/GenBank/DDBJ databases">
        <title>Genomic characterization of Leptospira inadai serogroup Lyme isolated from captured rat in Brazil and comparative analysis with human reference strain.</title>
        <authorList>
            <person name="Moreno L.Z."/>
            <person name="Loureiro A.P."/>
            <person name="Miraglia F."/>
            <person name="Kremer F.S."/>
            <person name="Eslabao M.R."/>
            <person name="Dellagostin O.A."/>
            <person name="Lilenbaum W."/>
            <person name="Moreno A.M."/>
        </authorList>
    </citation>
    <scope>NUCLEOTIDE SEQUENCE [LARGE SCALE GENOMIC DNA]</scope>
    <source>
        <strain evidence="1">M34/99</strain>
    </source>
</reference>
<keyword evidence="2" id="KW-1185">Reference proteome</keyword>